<feature type="region of interest" description="Disordered" evidence="1">
    <location>
        <begin position="20"/>
        <end position="98"/>
    </location>
</feature>
<evidence type="ECO:0000313" key="5">
    <source>
        <dbReference type="Proteomes" id="UP000552836"/>
    </source>
</evidence>
<feature type="signal peptide" evidence="2">
    <location>
        <begin position="1"/>
        <end position="24"/>
    </location>
</feature>
<reference evidence="3" key="1">
    <citation type="journal article" date="2014" name="Int. J. Syst. Evol. Microbiol.">
        <title>Complete genome of a new Firmicutes species belonging to the dominant human colonic microbiota ('Ruminococcus bicirculans') reveals two chromosomes and a selective capacity to utilize plant glucans.</title>
        <authorList>
            <consortium name="NISC Comparative Sequencing Program"/>
            <person name="Wegmann U."/>
            <person name="Louis P."/>
            <person name="Goesmann A."/>
            <person name="Henrissat B."/>
            <person name="Duncan S.H."/>
            <person name="Flint H.J."/>
        </authorList>
    </citation>
    <scope>NUCLEOTIDE SEQUENCE</scope>
    <source>
        <strain evidence="3">CGMCC 4.5581</strain>
    </source>
</reference>
<dbReference type="PROSITE" id="PS51257">
    <property type="entry name" value="PROKAR_LIPOPROTEIN"/>
    <property type="match status" value="1"/>
</dbReference>
<evidence type="ECO:0000313" key="4">
    <source>
        <dbReference type="EMBL" id="NIH67682.1"/>
    </source>
</evidence>
<sequence length="195" mass="18934">MRHGWRAIALGAALLTTTAGCSSASGAGGTQRTAPEAAASAAATAAPGTYGTPVDPSLPDPTDVATDAPVTAVPDEPRTPLDTQGPDSASPGTEDADPATVVVTYSGWVDDTAAVELGAYVAGVVESGGRCTLTLTSGSATATTEVTAEPDASSTSCPTMAVPGAELAPGSWQAVVAYESASASGRSTPVTVAVP</sequence>
<dbReference type="Proteomes" id="UP000648663">
    <property type="component" value="Unassembled WGS sequence"/>
</dbReference>
<gene>
    <name evidence="4" type="ORF">FB380_002128</name>
    <name evidence="3" type="ORF">GCM10011589_30580</name>
</gene>
<reference evidence="4 5" key="3">
    <citation type="submission" date="2020-02" db="EMBL/GenBank/DDBJ databases">
        <title>Sequencing the genomes of 1000 actinobacteria strains.</title>
        <authorList>
            <person name="Klenk H.-P."/>
        </authorList>
    </citation>
    <scope>NUCLEOTIDE SEQUENCE [LARGE SCALE GENOMIC DNA]</scope>
    <source>
        <strain evidence="4 5">DSM 45201</strain>
    </source>
</reference>
<dbReference type="EMBL" id="JAAMPA010000001">
    <property type="protein sequence ID" value="NIH67682.1"/>
    <property type="molecule type" value="Genomic_DNA"/>
</dbReference>
<dbReference type="EMBL" id="BMMI01000005">
    <property type="protein sequence ID" value="GGL72130.1"/>
    <property type="molecule type" value="Genomic_DNA"/>
</dbReference>
<reference evidence="3" key="4">
    <citation type="submission" date="2024-05" db="EMBL/GenBank/DDBJ databases">
        <authorList>
            <person name="Sun Q."/>
            <person name="Zhou Y."/>
        </authorList>
    </citation>
    <scope>NUCLEOTIDE SEQUENCE</scope>
    <source>
        <strain evidence="3">CGMCC 4.5581</strain>
    </source>
</reference>
<dbReference type="RefSeq" id="WP_166755039.1">
    <property type="nucleotide sequence ID" value="NZ_BAABJU010000012.1"/>
</dbReference>
<name>A0A846LNE0_9ACTN</name>
<proteinExistence type="predicted"/>
<organism evidence="4 5">
    <name type="scientific">Modestobacter marinus</name>
    <dbReference type="NCBI Taxonomy" id="477641"/>
    <lineage>
        <taxon>Bacteria</taxon>
        <taxon>Bacillati</taxon>
        <taxon>Actinomycetota</taxon>
        <taxon>Actinomycetes</taxon>
        <taxon>Geodermatophilales</taxon>
        <taxon>Geodermatophilaceae</taxon>
        <taxon>Modestobacter</taxon>
    </lineage>
</organism>
<keyword evidence="2" id="KW-0732">Signal</keyword>
<feature type="compositionally biased region" description="Low complexity" evidence="1">
    <location>
        <begin position="33"/>
        <end position="47"/>
    </location>
</feature>
<accession>A0A846LNE0</accession>
<protein>
    <submittedName>
        <fullName evidence="4">Uncharacterized protein</fullName>
    </submittedName>
</protein>
<dbReference type="Proteomes" id="UP000552836">
    <property type="component" value="Unassembled WGS sequence"/>
</dbReference>
<evidence type="ECO:0000256" key="2">
    <source>
        <dbReference type="SAM" id="SignalP"/>
    </source>
</evidence>
<keyword evidence="6" id="KW-1185">Reference proteome</keyword>
<reference evidence="6" key="2">
    <citation type="journal article" date="2019" name="Int. J. Syst. Evol. Microbiol.">
        <title>The Global Catalogue of Microorganisms (GCM) 10K type strain sequencing project: providing services to taxonomists for standard genome sequencing and annotation.</title>
        <authorList>
            <consortium name="The Broad Institute Genomics Platform"/>
            <consortium name="The Broad Institute Genome Sequencing Center for Infectious Disease"/>
            <person name="Wu L."/>
            <person name="Ma J."/>
        </authorList>
    </citation>
    <scope>NUCLEOTIDE SEQUENCE [LARGE SCALE GENOMIC DNA]</scope>
    <source>
        <strain evidence="6">CGMCC 4.5581</strain>
    </source>
</reference>
<feature type="chain" id="PRO_5032753723" evidence="2">
    <location>
        <begin position="25"/>
        <end position="195"/>
    </location>
</feature>
<evidence type="ECO:0000313" key="6">
    <source>
        <dbReference type="Proteomes" id="UP000648663"/>
    </source>
</evidence>
<evidence type="ECO:0000256" key="1">
    <source>
        <dbReference type="SAM" id="MobiDB-lite"/>
    </source>
</evidence>
<feature type="compositionally biased region" description="Polar residues" evidence="1">
    <location>
        <begin position="81"/>
        <end position="91"/>
    </location>
</feature>
<comment type="caution">
    <text evidence="4">The sequence shown here is derived from an EMBL/GenBank/DDBJ whole genome shotgun (WGS) entry which is preliminary data.</text>
</comment>
<evidence type="ECO:0000313" key="3">
    <source>
        <dbReference type="EMBL" id="GGL72130.1"/>
    </source>
</evidence>
<dbReference type="AlphaFoldDB" id="A0A846LNE0"/>